<proteinExistence type="predicted"/>
<gene>
    <name evidence="5" type="ORF">FHR99_002745</name>
</gene>
<dbReference type="AlphaFoldDB" id="A0A7W4W6Q6"/>
<evidence type="ECO:0000256" key="4">
    <source>
        <dbReference type="ARBA" id="ARBA00023160"/>
    </source>
</evidence>
<comment type="caution">
    <text evidence="5">The sequence shown here is derived from an EMBL/GenBank/DDBJ whole genome shotgun (WGS) entry which is preliminary data.</text>
</comment>
<reference evidence="5 6" key="1">
    <citation type="submission" date="2020-08" db="EMBL/GenBank/DDBJ databases">
        <title>Genomic Encyclopedia of Type Strains, Phase III (KMG-III): the genomes of soil and plant-associated and newly described type strains.</title>
        <authorList>
            <person name="Whitman W."/>
        </authorList>
    </citation>
    <scope>NUCLEOTIDE SEQUENCE [LARGE SCALE GENOMIC DNA]</scope>
    <source>
        <strain evidence="5 6">CECT 8654</strain>
    </source>
</reference>
<dbReference type="RefSeq" id="WP_183411255.1">
    <property type="nucleotide sequence ID" value="NZ_JACHWY010000003.1"/>
</dbReference>
<keyword evidence="3" id="KW-0443">Lipid metabolism</keyword>
<dbReference type="PANTHER" id="PTHR38764">
    <property type="entry name" value="ACYL CARRIER PROTEIN PHOSPHODIESTERASE"/>
    <property type="match status" value="1"/>
</dbReference>
<sequence>MNYLAHFHLAAVVADTVDHSRDEMLVGALLGDFVKGPLKGEWAEGLEAGIALHRRIDALTDTHPEVIALLEQLPADYRRYGGIMLDVCFDYCLTHQWGNFCSESLPDFTGQVYAVLADAEEHLPFKAKQQAQRLRQYDVLGSMHHWQTVTNMLARIGQRLRRENPLADSAEVLADYLPAIELHFLRLYPELMGSLRRG</sequence>
<evidence type="ECO:0000313" key="6">
    <source>
        <dbReference type="Proteomes" id="UP000537130"/>
    </source>
</evidence>
<dbReference type="Pfam" id="PF04336">
    <property type="entry name" value="ACP_PD"/>
    <property type="match status" value="1"/>
</dbReference>
<dbReference type="GO" id="GO:0006633">
    <property type="term" value="P:fatty acid biosynthetic process"/>
    <property type="evidence" value="ECO:0007669"/>
    <property type="project" value="UniProtKB-KW"/>
</dbReference>
<keyword evidence="4" id="KW-0275">Fatty acid biosynthesis</keyword>
<dbReference type="GO" id="GO:0008770">
    <property type="term" value="F:[acyl-carrier-protein] phosphodiesterase activity"/>
    <property type="evidence" value="ECO:0007669"/>
    <property type="project" value="InterPro"/>
</dbReference>
<protein>
    <submittedName>
        <fullName evidence="5">Acyl carrier protein phosphodiesterase</fullName>
    </submittedName>
</protein>
<keyword evidence="1" id="KW-0444">Lipid biosynthesis</keyword>
<name>A0A7W4W6Q6_9GAMM</name>
<evidence type="ECO:0000256" key="3">
    <source>
        <dbReference type="ARBA" id="ARBA00023098"/>
    </source>
</evidence>
<evidence type="ECO:0000256" key="1">
    <source>
        <dbReference type="ARBA" id="ARBA00022516"/>
    </source>
</evidence>
<dbReference type="Proteomes" id="UP000537130">
    <property type="component" value="Unassembled WGS sequence"/>
</dbReference>
<dbReference type="PIRSF" id="PIRSF011489">
    <property type="entry name" value="DUF479"/>
    <property type="match status" value="1"/>
</dbReference>
<accession>A0A7W4W6Q6</accession>
<dbReference type="EMBL" id="JACHWY010000003">
    <property type="protein sequence ID" value="MBB3048471.1"/>
    <property type="molecule type" value="Genomic_DNA"/>
</dbReference>
<keyword evidence="6" id="KW-1185">Reference proteome</keyword>
<keyword evidence="4" id="KW-0276">Fatty acid metabolism</keyword>
<keyword evidence="2" id="KW-0378">Hydrolase</keyword>
<dbReference type="InterPro" id="IPR007431">
    <property type="entry name" value="ACP_PD"/>
</dbReference>
<evidence type="ECO:0000313" key="5">
    <source>
        <dbReference type="EMBL" id="MBB3048471.1"/>
    </source>
</evidence>
<dbReference type="PANTHER" id="PTHR38764:SF1">
    <property type="entry name" value="ACYL CARRIER PROTEIN PHOSPHODIESTERASE"/>
    <property type="match status" value="1"/>
</dbReference>
<organism evidence="5 6">
    <name type="scientific">Litorivivens lipolytica</name>
    <dbReference type="NCBI Taxonomy" id="1524264"/>
    <lineage>
        <taxon>Bacteria</taxon>
        <taxon>Pseudomonadati</taxon>
        <taxon>Pseudomonadota</taxon>
        <taxon>Gammaproteobacteria</taxon>
        <taxon>Litorivivens</taxon>
    </lineage>
</organism>
<evidence type="ECO:0000256" key="2">
    <source>
        <dbReference type="ARBA" id="ARBA00022801"/>
    </source>
</evidence>